<sequence>MTDRTPRLEIKQLFEKRAARDSSKLKAYNQILNQIYNRIYTTSQLAGNSNCLAYTVPPFILGLPSIDLEDCIIYIVHMLRQGGFEVKFTYPNLLFISWKHYESEYNKQHNPIVQAMAPTQNTSKKGAGGKRGIEIRGPGLGPGPGPGSQRDDLMFSPNINTAPPRSAMEYRPPDAFIQNLSKPLAPPPAPPSVVPRAAPTNDILADLWKFT</sequence>
<dbReference type="InterPro" id="IPR043977">
    <property type="entry name" value="DUF5759"/>
</dbReference>
<dbReference type="EMBL" id="MN740737">
    <property type="protein sequence ID" value="QHU09501.1"/>
    <property type="molecule type" value="Genomic_DNA"/>
</dbReference>
<protein>
    <submittedName>
        <fullName evidence="2">Uncharacterized protein</fullName>
    </submittedName>
</protein>
<dbReference type="AlphaFoldDB" id="A0A6C0JX44"/>
<feature type="region of interest" description="Disordered" evidence="1">
    <location>
        <begin position="120"/>
        <end position="170"/>
    </location>
</feature>
<dbReference type="Pfam" id="PF19063">
    <property type="entry name" value="DUF5759"/>
    <property type="match status" value="1"/>
</dbReference>
<organism evidence="2">
    <name type="scientific">viral metagenome</name>
    <dbReference type="NCBI Taxonomy" id="1070528"/>
    <lineage>
        <taxon>unclassified sequences</taxon>
        <taxon>metagenomes</taxon>
        <taxon>organismal metagenomes</taxon>
    </lineage>
</organism>
<proteinExistence type="predicted"/>
<name>A0A6C0JX44_9ZZZZ</name>
<accession>A0A6C0JX44</accession>
<evidence type="ECO:0000256" key="1">
    <source>
        <dbReference type="SAM" id="MobiDB-lite"/>
    </source>
</evidence>
<reference evidence="2" key="1">
    <citation type="journal article" date="2020" name="Nature">
        <title>Giant virus diversity and host interactions through global metagenomics.</title>
        <authorList>
            <person name="Schulz F."/>
            <person name="Roux S."/>
            <person name="Paez-Espino D."/>
            <person name="Jungbluth S."/>
            <person name="Walsh D.A."/>
            <person name="Denef V.J."/>
            <person name="McMahon K.D."/>
            <person name="Konstantinidis K.T."/>
            <person name="Eloe-Fadrosh E.A."/>
            <person name="Kyrpides N.C."/>
            <person name="Woyke T."/>
        </authorList>
    </citation>
    <scope>NUCLEOTIDE SEQUENCE</scope>
    <source>
        <strain evidence="2">GVMAG-S-1101164-105</strain>
    </source>
</reference>
<evidence type="ECO:0000313" key="2">
    <source>
        <dbReference type="EMBL" id="QHU09501.1"/>
    </source>
</evidence>